<dbReference type="Proteomes" id="UP001221142">
    <property type="component" value="Unassembled WGS sequence"/>
</dbReference>
<organism evidence="2 3">
    <name type="scientific">Roridomyces roridus</name>
    <dbReference type="NCBI Taxonomy" id="1738132"/>
    <lineage>
        <taxon>Eukaryota</taxon>
        <taxon>Fungi</taxon>
        <taxon>Dikarya</taxon>
        <taxon>Basidiomycota</taxon>
        <taxon>Agaricomycotina</taxon>
        <taxon>Agaricomycetes</taxon>
        <taxon>Agaricomycetidae</taxon>
        <taxon>Agaricales</taxon>
        <taxon>Marasmiineae</taxon>
        <taxon>Mycenaceae</taxon>
        <taxon>Roridomyces</taxon>
    </lineage>
</organism>
<gene>
    <name evidence="2" type="ORF">FB45DRAFT_911342</name>
</gene>
<dbReference type="CDD" id="cd18186">
    <property type="entry name" value="BTB_POZ_ZBTB_KLHL-like"/>
    <property type="match status" value="1"/>
</dbReference>
<dbReference type="InterPro" id="IPR000210">
    <property type="entry name" value="BTB/POZ_dom"/>
</dbReference>
<dbReference type="Gene3D" id="3.30.710.10">
    <property type="entry name" value="Potassium Channel Kv1.1, Chain A"/>
    <property type="match status" value="1"/>
</dbReference>
<dbReference type="SMART" id="SM00225">
    <property type="entry name" value="BTB"/>
    <property type="match status" value="1"/>
</dbReference>
<dbReference type="InterPro" id="IPR011333">
    <property type="entry name" value="SKP1/BTB/POZ_sf"/>
</dbReference>
<dbReference type="AlphaFoldDB" id="A0AAD7FRS5"/>
<dbReference type="Pfam" id="PF00651">
    <property type="entry name" value="BTB"/>
    <property type="match status" value="1"/>
</dbReference>
<proteinExistence type="predicted"/>
<evidence type="ECO:0000259" key="1">
    <source>
        <dbReference type="PROSITE" id="PS50097"/>
    </source>
</evidence>
<protein>
    <recommendedName>
        <fullName evidence="1">BTB domain-containing protein</fullName>
    </recommendedName>
</protein>
<sequence>MPSSAGISFFPSLHHDHSLMSDHPAKRARAATNPDPTYLRSKIWYTDGSVILQAEQTQFRVHSSVLSLHSTVFKDMFEVVCGDGPFDTRVDGCPVVPLFEDTAQDVEIVLEILYDHKFYRTQQKSFAQVAAMWRLGQKYAFDELRDEALRRLQYTFPCALADFHSRYFSDGATVATIPDTYIITYPGLVFDAINLARATGLVSILPAAFFMACSASLEHRSIQQNILHGLPGASGALIHLSSADKALCILATTDLVEKQFNGPYSWLHSCAHHCHGNPSCYRLRNVVRDALGVPIPRMIALDPHMSGEEHAEQFCLNCRTISQTVFRNRQSMLWEQLPAVFGLPPWKELKGQMLQFVGSSCVLHESWGRR</sequence>
<reference evidence="2" key="1">
    <citation type="submission" date="2023-03" db="EMBL/GenBank/DDBJ databases">
        <title>Massive genome expansion in bonnet fungi (Mycena s.s.) driven by repeated elements and novel gene families across ecological guilds.</title>
        <authorList>
            <consortium name="Lawrence Berkeley National Laboratory"/>
            <person name="Harder C.B."/>
            <person name="Miyauchi S."/>
            <person name="Viragh M."/>
            <person name="Kuo A."/>
            <person name="Thoen E."/>
            <person name="Andreopoulos B."/>
            <person name="Lu D."/>
            <person name="Skrede I."/>
            <person name="Drula E."/>
            <person name="Henrissat B."/>
            <person name="Morin E."/>
            <person name="Kohler A."/>
            <person name="Barry K."/>
            <person name="LaButti K."/>
            <person name="Morin E."/>
            <person name="Salamov A."/>
            <person name="Lipzen A."/>
            <person name="Mereny Z."/>
            <person name="Hegedus B."/>
            <person name="Baldrian P."/>
            <person name="Stursova M."/>
            <person name="Weitz H."/>
            <person name="Taylor A."/>
            <person name="Grigoriev I.V."/>
            <person name="Nagy L.G."/>
            <person name="Martin F."/>
            <person name="Kauserud H."/>
        </authorList>
    </citation>
    <scope>NUCLEOTIDE SEQUENCE</scope>
    <source>
        <strain evidence="2">9284</strain>
    </source>
</reference>
<comment type="caution">
    <text evidence="2">The sequence shown here is derived from an EMBL/GenBank/DDBJ whole genome shotgun (WGS) entry which is preliminary data.</text>
</comment>
<evidence type="ECO:0000313" key="2">
    <source>
        <dbReference type="EMBL" id="KAJ7635363.1"/>
    </source>
</evidence>
<evidence type="ECO:0000313" key="3">
    <source>
        <dbReference type="Proteomes" id="UP001221142"/>
    </source>
</evidence>
<dbReference type="EMBL" id="JARKIF010000007">
    <property type="protein sequence ID" value="KAJ7635363.1"/>
    <property type="molecule type" value="Genomic_DNA"/>
</dbReference>
<dbReference type="PROSITE" id="PS50097">
    <property type="entry name" value="BTB"/>
    <property type="match status" value="1"/>
</dbReference>
<keyword evidence="3" id="KW-1185">Reference proteome</keyword>
<name>A0AAD7FRS5_9AGAR</name>
<feature type="domain" description="BTB" evidence="1">
    <location>
        <begin position="48"/>
        <end position="122"/>
    </location>
</feature>
<accession>A0AAD7FRS5</accession>
<dbReference type="SUPFAM" id="SSF54695">
    <property type="entry name" value="POZ domain"/>
    <property type="match status" value="1"/>
</dbReference>